<protein>
    <submittedName>
        <fullName evidence="3">Tail fiber domain-containing protein</fullName>
    </submittedName>
</protein>
<evidence type="ECO:0000313" key="3">
    <source>
        <dbReference type="EMBL" id="RSD31310.1"/>
    </source>
</evidence>
<dbReference type="EMBL" id="RSFA01000036">
    <property type="protein sequence ID" value="RSD31310.1"/>
    <property type="molecule type" value="Genomic_DNA"/>
</dbReference>
<dbReference type="InterPro" id="IPR030392">
    <property type="entry name" value="S74_ICA"/>
</dbReference>
<proteinExistence type="predicted"/>
<organism evidence="3 4">
    <name type="scientific">Vibrio pectenicida</name>
    <dbReference type="NCBI Taxonomy" id="62763"/>
    <lineage>
        <taxon>Bacteria</taxon>
        <taxon>Pseudomonadati</taxon>
        <taxon>Pseudomonadota</taxon>
        <taxon>Gammaproteobacteria</taxon>
        <taxon>Vibrionales</taxon>
        <taxon>Vibrionaceae</taxon>
        <taxon>Vibrio</taxon>
    </lineage>
</organism>
<feature type="chain" id="PRO_5019346893" evidence="1">
    <location>
        <begin position="22"/>
        <end position="217"/>
    </location>
</feature>
<evidence type="ECO:0000313" key="4">
    <source>
        <dbReference type="Proteomes" id="UP000269041"/>
    </source>
</evidence>
<evidence type="ECO:0000259" key="2">
    <source>
        <dbReference type="PROSITE" id="PS51688"/>
    </source>
</evidence>
<name>A0A427U3S8_9VIBR</name>
<dbReference type="Pfam" id="PF13884">
    <property type="entry name" value="Peptidase_S74"/>
    <property type="match status" value="1"/>
</dbReference>
<gene>
    <name evidence="3" type="ORF">EJA03_09575</name>
</gene>
<dbReference type="PROSITE" id="PS51688">
    <property type="entry name" value="ICA"/>
    <property type="match status" value="1"/>
</dbReference>
<comment type="caution">
    <text evidence="3">The sequence shown here is derived from an EMBL/GenBank/DDBJ whole genome shotgun (WGS) entry which is preliminary data.</text>
</comment>
<sequence>MKQHVVLLYLGLVLFSLPSLAKEFNIFCYDQQQDDWEWSDNKQTFNWPLKTQEQPWENSYFVFIPISESVYHSLDGFCPEGTVPQPAEGHFSTWKVFYVTDGERSYFAPGKRSYHNLIDHVFLRFSDVHLKENIERITSTLEAVRAINGYRYNYIFQKNNPELGFVAQEVEQWYPELINTHSESGYLQVDYKGMIAVLLESIKEIDERLTKLENHQP</sequence>
<dbReference type="Proteomes" id="UP000269041">
    <property type="component" value="Unassembled WGS sequence"/>
</dbReference>
<keyword evidence="1" id="KW-0732">Signal</keyword>
<dbReference type="AlphaFoldDB" id="A0A427U3S8"/>
<feature type="signal peptide" evidence="1">
    <location>
        <begin position="1"/>
        <end position="21"/>
    </location>
</feature>
<accession>A0A427U3S8</accession>
<dbReference type="RefSeq" id="WP_125321018.1">
    <property type="nucleotide sequence ID" value="NZ_AP024890.1"/>
</dbReference>
<feature type="domain" description="Peptidase S74" evidence="2">
    <location>
        <begin position="126"/>
        <end position="216"/>
    </location>
</feature>
<reference evidence="3 4" key="1">
    <citation type="submission" date="2018-12" db="EMBL/GenBank/DDBJ databases">
        <title>Genomic taxonomy of the Vibrionaceae family.</title>
        <authorList>
            <person name="Gomez-Gil B."/>
            <person name="Enciso-Ibarra K."/>
        </authorList>
    </citation>
    <scope>NUCLEOTIDE SEQUENCE [LARGE SCALE GENOMIC DNA]</scope>
    <source>
        <strain evidence="3 4">CAIM 594</strain>
    </source>
</reference>
<evidence type="ECO:0000256" key="1">
    <source>
        <dbReference type="SAM" id="SignalP"/>
    </source>
</evidence>
<keyword evidence="4" id="KW-1185">Reference proteome</keyword>
<dbReference type="OrthoDB" id="5864065at2"/>